<dbReference type="GO" id="GO:0030313">
    <property type="term" value="C:cell envelope"/>
    <property type="evidence" value="ECO:0007669"/>
    <property type="project" value="UniProtKB-SubCell"/>
</dbReference>
<feature type="chain" id="PRO_5039470870" evidence="5">
    <location>
        <begin position="20"/>
        <end position="554"/>
    </location>
</feature>
<dbReference type="PANTHER" id="PTHR30290:SF10">
    <property type="entry name" value="PERIPLASMIC OLIGOPEPTIDE-BINDING PROTEIN-RELATED"/>
    <property type="match status" value="1"/>
</dbReference>
<dbReference type="GO" id="GO:0042597">
    <property type="term" value="C:periplasmic space"/>
    <property type="evidence" value="ECO:0007669"/>
    <property type="project" value="UniProtKB-ARBA"/>
</dbReference>
<dbReference type="RefSeq" id="WP_087253690.1">
    <property type="nucleotide sequence ID" value="NZ_NFLB01000001.1"/>
</dbReference>
<keyword evidence="4 5" id="KW-0732">Signal</keyword>
<dbReference type="SUPFAM" id="SSF53850">
    <property type="entry name" value="Periplasmic binding protein-like II"/>
    <property type="match status" value="1"/>
</dbReference>
<protein>
    <submittedName>
        <fullName evidence="7">ABC transporter substrate-binding protein</fullName>
    </submittedName>
</protein>
<dbReference type="GO" id="GO:1904680">
    <property type="term" value="F:peptide transmembrane transporter activity"/>
    <property type="evidence" value="ECO:0007669"/>
    <property type="project" value="TreeGrafter"/>
</dbReference>
<dbReference type="Proteomes" id="UP000196258">
    <property type="component" value="Unassembled WGS sequence"/>
</dbReference>
<sequence>MKKLMAYGLSFLMALTCLTGCGGGEQADLRVAVGKDTENLDPAIVDDSVTANILAQVYDGLYKLDTDGNVLPNIATDMPEISEDGLTYTIKMRGDTKWSDGKPVKASDFVYAWKRAVTTGGYYTQFIWQYITGTSHMVKNEKTGVEEDTPFTKMSELKDFGAVALDDTTIQITLKDKCSYFTSLLTNTVFYPIREDYLKENAKDGDITDSNWGNNDDVPYNGPFKVTSVNTKDEVFMVKNEEFYNAKEVSLNSISFKVMADMDSQTSAFDSGDIDFATSCNIDTINAKDTLKKQSWKIDPFVCNYYILVNAGDENTNEVLKDPDIRNAIGLSINRKDVLEVLNYGDNAYELSGLIPKGIPGATGDFREEQDVVKKLAEYNLDEAKAIMESKGYSKDNMLNLTYKYNDSIMHKNVAQSIQASMKEAYINLELQANEGEAFFAERDKGDFELCRHAMTADFIDPMAYLSMYIGKTTLGNTVDDAKFEEMVAAANAIDDRTARMNALHEAENYLVGEQHYIIPLFGYTEPYLLSSKVSGVTHSPEGHYQLAYAKIEK</sequence>
<evidence type="ECO:0000259" key="6">
    <source>
        <dbReference type="Pfam" id="PF00496"/>
    </source>
</evidence>
<dbReference type="EMBL" id="NFLB01000001">
    <property type="protein sequence ID" value="OUQ06423.1"/>
    <property type="molecule type" value="Genomic_DNA"/>
</dbReference>
<dbReference type="InterPro" id="IPR000914">
    <property type="entry name" value="SBP_5_dom"/>
</dbReference>
<accession>A0A1Y4QQ66</accession>
<evidence type="ECO:0000256" key="5">
    <source>
        <dbReference type="SAM" id="SignalP"/>
    </source>
</evidence>
<proteinExistence type="inferred from homology"/>
<evidence type="ECO:0000256" key="1">
    <source>
        <dbReference type="ARBA" id="ARBA00004196"/>
    </source>
</evidence>
<dbReference type="Gene3D" id="3.90.76.10">
    <property type="entry name" value="Dipeptide-binding Protein, Domain 1"/>
    <property type="match status" value="1"/>
</dbReference>
<organism evidence="7 8">
    <name type="scientific">Thomasclavelia spiroformis</name>
    <dbReference type="NCBI Taxonomy" id="29348"/>
    <lineage>
        <taxon>Bacteria</taxon>
        <taxon>Bacillati</taxon>
        <taxon>Bacillota</taxon>
        <taxon>Erysipelotrichia</taxon>
        <taxon>Erysipelotrichales</taxon>
        <taxon>Coprobacillaceae</taxon>
        <taxon>Thomasclavelia</taxon>
    </lineage>
</organism>
<dbReference type="GO" id="GO:0043190">
    <property type="term" value="C:ATP-binding cassette (ABC) transporter complex"/>
    <property type="evidence" value="ECO:0007669"/>
    <property type="project" value="InterPro"/>
</dbReference>
<evidence type="ECO:0000256" key="4">
    <source>
        <dbReference type="ARBA" id="ARBA00022729"/>
    </source>
</evidence>
<feature type="domain" description="Solute-binding protein family 5" evidence="6">
    <location>
        <begin position="70"/>
        <end position="474"/>
    </location>
</feature>
<evidence type="ECO:0000313" key="7">
    <source>
        <dbReference type="EMBL" id="OUQ06423.1"/>
    </source>
</evidence>
<keyword evidence="3" id="KW-0813">Transport</keyword>
<comment type="caution">
    <text evidence="7">The sequence shown here is derived from an EMBL/GenBank/DDBJ whole genome shotgun (WGS) entry which is preliminary data.</text>
</comment>
<evidence type="ECO:0000313" key="8">
    <source>
        <dbReference type="Proteomes" id="UP000196258"/>
    </source>
</evidence>
<dbReference type="InterPro" id="IPR039424">
    <property type="entry name" value="SBP_5"/>
</dbReference>
<reference evidence="8" key="1">
    <citation type="submission" date="2017-04" db="EMBL/GenBank/DDBJ databases">
        <title>Function of individual gut microbiota members based on whole genome sequencing of pure cultures obtained from chicken caecum.</title>
        <authorList>
            <person name="Medvecky M."/>
            <person name="Cejkova D."/>
            <person name="Polansky O."/>
            <person name="Karasova D."/>
            <person name="Kubasova T."/>
            <person name="Cizek A."/>
            <person name="Rychlik I."/>
        </authorList>
    </citation>
    <scope>NUCLEOTIDE SEQUENCE [LARGE SCALE GENOMIC DNA]</scope>
    <source>
        <strain evidence="8">An149</strain>
    </source>
</reference>
<dbReference type="PIRSF" id="PIRSF002741">
    <property type="entry name" value="MppA"/>
    <property type="match status" value="1"/>
</dbReference>
<dbReference type="PANTHER" id="PTHR30290">
    <property type="entry name" value="PERIPLASMIC BINDING COMPONENT OF ABC TRANSPORTER"/>
    <property type="match status" value="1"/>
</dbReference>
<feature type="signal peptide" evidence="5">
    <location>
        <begin position="1"/>
        <end position="19"/>
    </location>
</feature>
<dbReference type="InterPro" id="IPR030678">
    <property type="entry name" value="Peptide/Ni-bd"/>
</dbReference>
<name>A0A1Y4QQ66_9FIRM</name>
<dbReference type="Gene3D" id="3.10.105.10">
    <property type="entry name" value="Dipeptide-binding Protein, Domain 3"/>
    <property type="match status" value="1"/>
</dbReference>
<dbReference type="Gene3D" id="3.40.190.10">
    <property type="entry name" value="Periplasmic binding protein-like II"/>
    <property type="match status" value="1"/>
</dbReference>
<comment type="similarity">
    <text evidence="2">Belongs to the bacterial solute-binding protein 5 family.</text>
</comment>
<dbReference type="CDD" id="cd08504">
    <property type="entry name" value="PBP2_OppA"/>
    <property type="match status" value="1"/>
</dbReference>
<dbReference type="Pfam" id="PF00496">
    <property type="entry name" value="SBP_bac_5"/>
    <property type="match status" value="1"/>
</dbReference>
<dbReference type="AlphaFoldDB" id="A0A1Y4QQ66"/>
<dbReference type="GO" id="GO:0015833">
    <property type="term" value="P:peptide transport"/>
    <property type="evidence" value="ECO:0007669"/>
    <property type="project" value="TreeGrafter"/>
</dbReference>
<evidence type="ECO:0000256" key="2">
    <source>
        <dbReference type="ARBA" id="ARBA00005695"/>
    </source>
</evidence>
<evidence type="ECO:0000256" key="3">
    <source>
        <dbReference type="ARBA" id="ARBA00022448"/>
    </source>
</evidence>
<gene>
    <name evidence="7" type="ORF">B5E91_00410</name>
</gene>
<comment type="subcellular location">
    <subcellularLocation>
        <location evidence="1">Cell envelope</location>
    </subcellularLocation>
</comment>